<dbReference type="PANTHER" id="PTHR20837:SF0">
    <property type="entry name" value="COILED-COIL AND C2 DOMAIN-CONTAINING PROTEIN 2A"/>
    <property type="match status" value="1"/>
</dbReference>
<dbReference type="InterPro" id="IPR052434">
    <property type="entry name" value="Tectonic-like_complex_comp"/>
</dbReference>
<evidence type="ECO:0000313" key="4">
    <source>
        <dbReference type="Proteomes" id="UP000037069"/>
    </source>
</evidence>
<dbReference type="GO" id="GO:0035869">
    <property type="term" value="C:ciliary transition zone"/>
    <property type="evidence" value="ECO:0007669"/>
    <property type="project" value="TreeGrafter"/>
</dbReference>
<dbReference type="SUPFAM" id="SSF49562">
    <property type="entry name" value="C2 domain (Calcium/lipid-binding domain, CaLB)"/>
    <property type="match status" value="1"/>
</dbReference>
<dbReference type="InterPro" id="IPR056290">
    <property type="entry name" value="CEPT76/DRC7_peptidase-like_dom"/>
</dbReference>
<sequence>MFVGINYAQNLIVDPKSGLVGLLISSFIIMSEYEAVAKRKKKLKTQKTKTKQRQKPSQKNKRKIQLTQEFEKNEKEVMTLLENTSLFSESSNNSQRDEDNKSPSEKFFCGLNDEQQENGDTGRSTTTAYSIQEINSEESENERRLSKESLDDVSTTTRSIQPTLASTFIQIEQDDRHSLVRIENLPFLKQQEEFIYQPKLELETSLNSFILEGKLDKNTILLINRFIIEFKTRKAKVDKTIVNIIIKNSQKYKKYFKDEILYKTICELKFKPIFMEPSVDSLAIPSKKLVTLHLKDLRFTEHPLLQEEHRLAKNLELLYEHRQQRLQEKITEKLYADIQIERNILNELLSSAENNSRNDKTTQKENKALKIEHHLYKVKALREKLYDEELMNKQILQEILNSWIKLKNLRQQQEQQFTRLKLRIKIEDLTLAESKIRQRLWTQRFDADLNEIYREQLEEYYRNKRLRQQNKAEGGAYITRIRKPDIGLLSSELREKYNKCFLNPKEPRVDVVRIFTNNNDLVDLPGPRKLQSYFMRIFFDRQMVGETRVYRLERDLSIAINEKLGIMLNRRLPKDIRIKLYKKSKISSAQKIANIIVPLPLSSHIESEPRTVTIAFSSHRQPISGYLRLNLETDEQFYPNEIVNKLFPGPKQHTTIPKNLLQEWYDRKLLTTPETPELALLPQSAGSDTEDDTEKLEAITCNTCTFQEDLLRFCDPIELENNARLKLLHSRYMKNDARTRDLKCIPMLDHELEFEWEAQESVIDPGNWMDPIDLHKHEGKKYLRSLYAAIQNQCSRLTKVVESRENLLLNDEPISWAAVFQTIKLIFQPRLNLRADKNMSLCSTSPSLSLEYAQHFKIICNIVRATGIPVRITNPDDSESKGRSTPESSNIFVLQNLKYSNVRPFIAVSYKDKFGRTMTAEGSNPTWNEQLILQLSGSLSDLHDDLRISLYDEVVENQMNDDPALKNMDIYQRIQNNWLGEYRIPINAILTQQKMDGVFELNTPKILIGYKRPSLENITTNAETNIMIEQFPEIKESVRLWCFISLEPIFELPTINTKCLECSELIEVKQHLGTWSLQALEMQPQKFMEPLVCSAEGKRFCVTRVLQAVAPPIEASENLLDSACRFVSLLVTPKFYDPCMRFSGVWLNNQLLLDTTWGSSKDLGVLLCNYLLYLGLQSSLVLGIAYPYGECAFVCYTSDEGEMFFIDPCTGKRYALKDVFCPLHTLKMVVTPNNFFLNIQTESRVSMMNFNLNDSSCWLPGFTKKNPAPLGGFQSLEYKYRLSNNVSELKYNIERKIMKKISAWRTMRKTIWSRAFQPRLLSILQGMEHSVTFGSGSSYEELKYNNMLAAEFPNYKIFGFTLNFTYTNLNQISERIKTTGLHLNTNKNVEYSLAVHIHSYPNNILSIWLFLITILPV</sequence>
<dbReference type="Proteomes" id="UP000037069">
    <property type="component" value="Unassembled WGS sequence"/>
</dbReference>
<feature type="region of interest" description="Disordered" evidence="1">
    <location>
        <begin position="85"/>
        <end position="157"/>
    </location>
</feature>
<dbReference type="OMA" id="IYWPETI"/>
<gene>
    <name evidence="3" type="ORF">FF38_09083</name>
</gene>
<dbReference type="PROSITE" id="PS50004">
    <property type="entry name" value="C2"/>
    <property type="match status" value="1"/>
</dbReference>
<dbReference type="InterPro" id="IPR035892">
    <property type="entry name" value="C2_domain_sf"/>
</dbReference>
<dbReference type="Pfam" id="PF24652">
    <property type="entry name" value="CEP76_C"/>
    <property type="match status" value="1"/>
</dbReference>
<protein>
    <recommendedName>
        <fullName evidence="2">C2 domain-containing protein</fullName>
    </recommendedName>
</protein>
<dbReference type="STRING" id="7375.A0A0L0C7W1"/>
<dbReference type="InterPro" id="IPR056288">
    <property type="entry name" value="CEP76_C"/>
</dbReference>
<name>A0A0L0C7W1_LUCCU</name>
<evidence type="ECO:0000256" key="1">
    <source>
        <dbReference type="SAM" id="MobiDB-lite"/>
    </source>
</evidence>
<keyword evidence="4" id="KW-1185">Reference proteome</keyword>
<reference evidence="3 4" key="1">
    <citation type="journal article" date="2015" name="Nat. Commun.">
        <title>Lucilia cuprina genome unlocks parasitic fly biology to underpin future interventions.</title>
        <authorList>
            <person name="Anstead C.A."/>
            <person name="Korhonen P.K."/>
            <person name="Young N.D."/>
            <person name="Hall R.S."/>
            <person name="Jex A.R."/>
            <person name="Murali S.C."/>
            <person name="Hughes D.S."/>
            <person name="Lee S.F."/>
            <person name="Perry T."/>
            <person name="Stroehlein A.J."/>
            <person name="Ansell B.R."/>
            <person name="Breugelmans B."/>
            <person name="Hofmann A."/>
            <person name="Qu J."/>
            <person name="Dugan S."/>
            <person name="Lee S.L."/>
            <person name="Chao H."/>
            <person name="Dinh H."/>
            <person name="Han Y."/>
            <person name="Doddapaneni H.V."/>
            <person name="Worley K.C."/>
            <person name="Muzny D.M."/>
            <person name="Ioannidis P."/>
            <person name="Waterhouse R.M."/>
            <person name="Zdobnov E.M."/>
            <person name="James P.J."/>
            <person name="Bagnall N.H."/>
            <person name="Kotze A.C."/>
            <person name="Gibbs R.A."/>
            <person name="Richards S."/>
            <person name="Batterham P."/>
            <person name="Gasser R.B."/>
        </authorList>
    </citation>
    <scope>NUCLEOTIDE SEQUENCE [LARGE SCALE GENOMIC DNA]</scope>
    <source>
        <strain evidence="3 4">LS</strain>
        <tissue evidence="3">Full body</tissue>
    </source>
</reference>
<proteinExistence type="predicted"/>
<organism evidence="3 4">
    <name type="scientific">Lucilia cuprina</name>
    <name type="common">Green bottle fly</name>
    <name type="synonym">Australian sheep blowfly</name>
    <dbReference type="NCBI Taxonomy" id="7375"/>
    <lineage>
        <taxon>Eukaryota</taxon>
        <taxon>Metazoa</taxon>
        <taxon>Ecdysozoa</taxon>
        <taxon>Arthropoda</taxon>
        <taxon>Hexapoda</taxon>
        <taxon>Insecta</taxon>
        <taxon>Pterygota</taxon>
        <taxon>Neoptera</taxon>
        <taxon>Endopterygota</taxon>
        <taxon>Diptera</taxon>
        <taxon>Brachycera</taxon>
        <taxon>Muscomorpha</taxon>
        <taxon>Oestroidea</taxon>
        <taxon>Calliphoridae</taxon>
        <taxon>Luciliinae</taxon>
        <taxon>Lucilia</taxon>
    </lineage>
</organism>
<feature type="compositionally biased region" description="Polar residues" evidence="1">
    <location>
        <begin position="118"/>
        <end position="129"/>
    </location>
</feature>
<dbReference type="PANTHER" id="PTHR20837">
    <property type="entry name" value="CENTROSOMAL PROTEIN-RELATED"/>
    <property type="match status" value="1"/>
</dbReference>
<accession>A0A0L0C7W1</accession>
<comment type="caution">
    <text evidence="3">The sequence shown here is derived from an EMBL/GenBank/DDBJ whole genome shotgun (WGS) entry which is preliminary data.</text>
</comment>
<dbReference type="Pfam" id="PF00168">
    <property type="entry name" value="C2"/>
    <property type="match status" value="1"/>
</dbReference>
<feature type="domain" description="C2" evidence="2">
    <location>
        <begin position="842"/>
        <end position="999"/>
    </location>
</feature>
<dbReference type="Pfam" id="PF15625">
    <property type="entry name" value="CC2D2AN-C2"/>
    <property type="match status" value="1"/>
</dbReference>
<dbReference type="EMBL" id="JRES01000783">
    <property type="protein sequence ID" value="KNC28355.1"/>
    <property type="molecule type" value="Genomic_DNA"/>
</dbReference>
<dbReference type="Gene3D" id="2.60.40.150">
    <property type="entry name" value="C2 domain"/>
    <property type="match status" value="1"/>
</dbReference>
<dbReference type="Pfam" id="PF24656">
    <property type="entry name" value="CEPT76_peptidase"/>
    <property type="match status" value="1"/>
</dbReference>
<dbReference type="InterPro" id="IPR028928">
    <property type="entry name" value="CC2D2AN-C2"/>
</dbReference>
<dbReference type="OrthoDB" id="2162143at2759"/>
<feature type="compositionally biased region" description="Basic and acidic residues" evidence="1">
    <location>
        <begin position="141"/>
        <end position="150"/>
    </location>
</feature>
<feature type="compositionally biased region" description="Basic and acidic residues" evidence="1">
    <location>
        <begin position="95"/>
        <end position="104"/>
    </location>
</feature>
<dbReference type="GO" id="GO:1905515">
    <property type="term" value="P:non-motile cilium assembly"/>
    <property type="evidence" value="ECO:0007669"/>
    <property type="project" value="TreeGrafter"/>
</dbReference>
<dbReference type="SMART" id="SM00239">
    <property type="entry name" value="C2"/>
    <property type="match status" value="1"/>
</dbReference>
<evidence type="ECO:0000313" key="3">
    <source>
        <dbReference type="EMBL" id="KNC28355.1"/>
    </source>
</evidence>
<evidence type="ECO:0000259" key="2">
    <source>
        <dbReference type="PROSITE" id="PS50004"/>
    </source>
</evidence>
<feature type="region of interest" description="Disordered" evidence="1">
    <location>
        <begin position="40"/>
        <end position="69"/>
    </location>
</feature>
<feature type="compositionally biased region" description="Basic residues" evidence="1">
    <location>
        <begin position="40"/>
        <end position="64"/>
    </location>
</feature>
<dbReference type="GO" id="GO:1904491">
    <property type="term" value="P:protein localization to ciliary transition zone"/>
    <property type="evidence" value="ECO:0007669"/>
    <property type="project" value="TreeGrafter"/>
</dbReference>
<feature type="compositionally biased region" description="Polar residues" evidence="1">
    <location>
        <begin position="85"/>
        <end position="94"/>
    </location>
</feature>
<dbReference type="InterPro" id="IPR000008">
    <property type="entry name" value="C2_dom"/>
</dbReference>